<dbReference type="Proteomes" id="UP000000383">
    <property type="component" value="Chromosome"/>
</dbReference>
<dbReference type="SUPFAM" id="SSF109604">
    <property type="entry name" value="HD-domain/PDEase-like"/>
    <property type="match status" value="1"/>
</dbReference>
<keyword evidence="1 7" id="KW-0808">Transferase</keyword>
<keyword evidence="3" id="KW-0677">Repeat</keyword>
<evidence type="ECO:0000259" key="9">
    <source>
        <dbReference type="PROSITE" id="PS51831"/>
    </source>
</evidence>
<feature type="domain" description="HD" evidence="9">
    <location>
        <begin position="467"/>
        <end position="589"/>
    </location>
</feature>
<dbReference type="InterPro" id="IPR010043">
    <property type="entry name" value="UTase/UR"/>
</dbReference>
<evidence type="ECO:0000256" key="4">
    <source>
        <dbReference type="ARBA" id="ARBA00022801"/>
    </source>
</evidence>
<dbReference type="EC" id="3.1.4.-" evidence="7"/>
<keyword evidence="6 7" id="KW-0511">Multifunctional enzyme</keyword>
<reference evidence="11" key="1">
    <citation type="submission" date="2010-05" db="EMBL/GenBank/DDBJ databases">
        <title>Complete sequence of Methylotenera sp. 301.</title>
        <authorList>
            <person name="Lucas S."/>
            <person name="Copeland A."/>
            <person name="Lapidus A."/>
            <person name="Cheng J.-F."/>
            <person name="Bruce D."/>
            <person name="Goodwin L."/>
            <person name="Pitluck S."/>
            <person name="Clum A."/>
            <person name="Land M."/>
            <person name="Hauser L."/>
            <person name="Kyrpides N."/>
            <person name="Ivanova N."/>
            <person name="Chistoservova L."/>
            <person name="Kalyuzhnaya M."/>
            <person name="Woyke T."/>
        </authorList>
    </citation>
    <scope>NUCLEOTIDE SEQUENCE [LARGE SCALE GENOMIC DNA]</scope>
    <source>
        <strain evidence="11">301</strain>
    </source>
</reference>
<dbReference type="EMBL" id="CP002056">
    <property type="protein sequence ID" value="ADI29692.1"/>
    <property type="molecule type" value="Genomic_DNA"/>
</dbReference>
<keyword evidence="11" id="KW-1185">Reference proteome</keyword>
<dbReference type="Pfam" id="PF01909">
    <property type="entry name" value="NTP_transf_2"/>
    <property type="match status" value="1"/>
</dbReference>
<dbReference type="NCBIfam" id="NF002837">
    <property type="entry name" value="PRK03059.1"/>
    <property type="match status" value="1"/>
</dbReference>
<dbReference type="HAMAP" id="MF_00277">
    <property type="entry name" value="PII_uridylyl_transf"/>
    <property type="match status" value="1"/>
</dbReference>
<dbReference type="PIRSF" id="PIRSF006288">
    <property type="entry name" value="PII_uridyltransf"/>
    <property type="match status" value="1"/>
</dbReference>
<comment type="catalytic activity">
    <reaction evidence="7">
        <text>[protein-PII]-uridylyl-L-tyrosine + H2O = [protein-PII]-L-tyrosine + UMP + H(+)</text>
        <dbReference type="Rhea" id="RHEA:48600"/>
        <dbReference type="Rhea" id="RHEA-COMP:12147"/>
        <dbReference type="Rhea" id="RHEA-COMP:12148"/>
        <dbReference type="ChEBI" id="CHEBI:15377"/>
        <dbReference type="ChEBI" id="CHEBI:15378"/>
        <dbReference type="ChEBI" id="CHEBI:46858"/>
        <dbReference type="ChEBI" id="CHEBI:57865"/>
        <dbReference type="ChEBI" id="CHEBI:90602"/>
    </reaction>
</comment>
<feature type="domain" description="ACT" evidence="8">
    <location>
        <begin position="706"/>
        <end position="784"/>
    </location>
</feature>
<evidence type="ECO:0000256" key="2">
    <source>
        <dbReference type="ARBA" id="ARBA00022695"/>
    </source>
</evidence>
<dbReference type="KEGG" id="meh:M301_1309"/>
<evidence type="ECO:0000256" key="6">
    <source>
        <dbReference type="ARBA" id="ARBA00023268"/>
    </source>
</evidence>
<dbReference type="InterPro" id="IPR013546">
    <property type="entry name" value="PII_UdlTrfase/GS_AdlTrfase"/>
</dbReference>
<dbReference type="GO" id="GO:0008081">
    <property type="term" value="F:phosphoric diester hydrolase activity"/>
    <property type="evidence" value="ECO:0007669"/>
    <property type="project" value="UniProtKB-UniRule"/>
</dbReference>
<dbReference type="SUPFAM" id="SSF81593">
    <property type="entry name" value="Nucleotidyltransferase substrate binding subunit/domain"/>
    <property type="match status" value="1"/>
</dbReference>
<dbReference type="SMART" id="SM00471">
    <property type="entry name" value="HDc"/>
    <property type="match status" value="1"/>
</dbReference>
<dbReference type="SUPFAM" id="SSF55021">
    <property type="entry name" value="ACT-like"/>
    <property type="match status" value="2"/>
</dbReference>
<protein>
    <recommendedName>
        <fullName evidence="7">Bifunctional uridylyltransferase/uridylyl-removing enzyme</fullName>
        <shortName evidence="7">UTase/UR</shortName>
    </recommendedName>
    <alternativeName>
        <fullName evidence="7">Bifunctional [protein-PII] modification enzyme</fullName>
    </alternativeName>
    <alternativeName>
        <fullName evidence="7">Bifunctional nitrogen sensor protein</fullName>
    </alternativeName>
    <domain>
        <recommendedName>
            <fullName evidence="7">[Protein-PII] uridylyltransferase</fullName>
            <shortName evidence="7">PII uridylyltransferase</shortName>
            <shortName evidence="7">UTase</shortName>
            <ecNumber evidence="7">2.7.7.59</ecNumber>
        </recommendedName>
    </domain>
    <domain>
        <recommendedName>
            <fullName evidence="7">[Protein-PII]-UMP uridylyl-removing enzyme</fullName>
            <shortName evidence="7">UR</shortName>
            <ecNumber evidence="7">3.1.4.-</ecNumber>
        </recommendedName>
    </domain>
</protein>
<keyword evidence="4 7" id="KW-0378">Hydrolase</keyword>
<dbReference type="Gene3D" id="1.10.3090.10">
    <property type="entry name" value="cca-adding enzyme, domain 2"/>
    <property type="match status" value="1"/>
</dbReference>
<evidence type="ECO:0000256" key="5">
    <source>
        <dbReference type="ARBA" id="ARBA00022842"/>
    </source>
</evidence>
<evidence type="ECO:0000256" key="1">
    <source>
        <dbReference type="ARBA" id="ARBA00022679"/>
    </source>
</evidence>
<evidence type="ECO:0000313" key="11">
    <source>
        <dbReference type="Proteomes" id="UP000000383"/>
    </source>
</evidence>
<accession>D7DI07</accession>
<dbReference type="Pfam" id="PF01966">
    <property type="entry name" value="HD"/>
    <property type="match status" value="1"/>
</dbReference>
<dbReference type="CDD" id="cd05401">
    <property type="entry name" value="NT_GlnE_GlnD_like"/>
    <property type="match status" value="1"/>
</dbReference>
<gene>
    <name evidence="7" type="primary">glnD</name>
    <name evidence="10" type="ordered locus">M301_1309</name>
</gene>
<dbReference type="InterPro" id="IPR045865">
    <property type="entry name" value="ACT-like_dom_sf"/>
</dbReference>
<dbReference type="Gene3D" id="1.20.120.330">
    <property type="entry name" value="Nucleotidyltransferases domain 2"/>
    <property type="match status" value="1"/>
</dbReference>
<dbReference type="EC" id="2.7.7.59" evidence="7"/>
<evidence type="ECO:0000256" key="7">
    <source>
        <dbReference type="HAMAP-Rule" id="MF_00277"/>
    </source>
</evidence>
<dbReference type="RefSeq" id="WP_013148006.1">
    <property type="nucleotide sequence ID" value="NC_014207.1"/>
</dbReference>
<comment type="function">
    <text evidence="7">Modifies, by uridylylation and deuridylylation, the PII regulatory proteins (GlnB and homologs), in response to the nitrogen status of the cell that GlnD senses through the glutamine level. Under low glutamine levels, catalyzes the conversion of the PII proteins and UTP to PII-UMP and PPi, while under higher glutamine levels, GlnD hydrolyzes PII-UMP to PII and UMP (deuridylylation). Thus, controls uridylylation state and activity of the PII proteins, and plays an important role in the regulation of nitrogen assimilation and metabolism.</text>
</comment>
<comment type="caution">
    <text evidence="7">Lacks conserved residue(s) required for the propagation of feature annotation.</text>
</comment>
<dbReference type="InterPro" id="IPR002934">
    <property type="entry name" value="Polymerase_NTP_transf_dom"/>
</dbReference>
<dbReference type="CDD" id="cd04899">
    <property type="entry name" value="ACT_ACR-UUR-like_2"/>
    <property type="match status" value="1"/>
</dbReference>
<dbReference type="eggNOG" id="COG2844">
    <property type="taxonomic scope" value="Bacteria"/>
</dbReference>
<comment type="similarity">
    <text evidence="7">Belongs to the GlnD family.</text>
</comment>
<evidence type="ECO:0000259" key="8">
    <source>
        <dbReference type="PROSITE" id="PS51671"/>
    </source>
</evidence>
<feature type="region of interest" description="Uridylyltransferase" evidence="7">
    <location>
        <begin position="1"/>
        <end position="348"/>
    </location>
</feature>
<comment type="activity regulation">
    <text evidence="7">Uridylyltransferase (UTase) activity is inhibited by glutamine, while glutamine activates uridylyl-removing (UR) activity.</text>
</comment>
<name>D7DI07_METV0</name>
<dbReference type="STRING" id="666681.M301_1309"/>
<comment type="domain">
    <text evidence="7">Has four distinct domains: an N-terminal nucleotidyltransferase (NT) domain responsible for UTase activity, a central HD domain that encodes UR activity, and two C-terminal ACT domains that seem to have a role in glutamine sensing.</text>
</comment>
<evidence type="ECO:0000256" key="3">
    <source>
        <dbReference type="ARBA" id="ARBA00022737"/>
    </source>
</evidence>
<reference evidence="10 11" key="2">
    <citation type="journal article" date="2011" name="J. Bacteriol.">
        <title>Genomes of three methylotrophs from a single niche uncover genetic and metabolic divergence of Methylophilaceae.</title>
        <authorList>
            <person name="Lapidus A."/>
            <person name="Clum A."/>
            <person name="Labutti K."/>
            <person name="Kaluzhnaya M.G."/>
            <person name="Lim S."/>
            <person name="Beck D.A."/>
            <person name="Glavina Del Rio T."/>
            <person name="Nolan M."/>
            <person name="Mavromatis K."/>
            <person name="Huntemann M."/>
            <person name="Lucas S."/>
            <person name="Lidstrom M.E."/>
            <person name="Ivanova N."/>
            <person name="Chistoserdova L."/>
        </authorList>
    </citation>
    <scope>NUCLEOTIDE SEQUENCE [LARGE SCALE GENOMIC DNA]</scope>
    <source>
        <strain evidence="10 11">301</strain>
    </source>
</reference>
<dbReference type="PANTHER" id="PTHR47320:SF1">
    <property type="entry name" value="BIFUNCTIONAL URIDYLYLTRANSFERASE_URIDYLYL-REMOVING ENZYME"/>
    <property type="match status" value="1"/>
</dbReference>
<dbReference type="PROSITE" id="PS51671">
    <property type="entry name" value="ACT"/>
    <property type="match status" value="2"/>
</dbReference>
<proteinExistence type="inferred from homology"/>
<keyword evidence="2 7" id="KW-0548">Nucleotidyltransferase</keyword>
<comment type="catalytic activity">
    <reaction evidence="7">
        <text>[protein-PII]-L-tyrosine + UTP = [protein-PII]-uridylyl-L-tyrosine + diphosphate</text>
        <dbReference type="Rhea" id="RHEA:13673"/>
        <dbReference type="Rhea" id="RHEA-COMP:12147"/>
        <dbReference type="Rhea" id="RHEA-COMP:12148"/>
        <dbReference type="ChEBI" id="CHEBI:33019"/>
        <dbReference type="ChEBI" id="CHEBI:46398"/>
        <dbReference type="ChEBI" id="CHEBI:46858"/>
        <dbReference type="ChEBI" id="CHEBI:90602"/>
        <dbReference type="EC" id="2.7.7.59"/>
    </reaction>
</comment>
<dbReference type="GO" id="GO:0008773">
    <property type="term" value="F:[protein-PII] uridylyltransferase activity"/>
    <property type="evidence" value="ECO:0007669"/>
    <property type="project" value="UniProtKB-UniRule"/>
</dbReference>
<dbReference type="PROSITE" id="PS51831">
    <property type="entry name" value="HD"/>
    <property type="match status" value="1"/>
</dbReference>
<dbReference type="InterPro" id="IPR006674">
    <property type="entry name" value="HD_domain"/>
</dbReference>
<dbReference type="OrthoDB" id="9758038at2"/>
<dbReference type="Pfam" id="PF08335">
    <property type="entry name" value="GlnD_UR_UTase"/>
    <property type="match status" value="1"/>
</dbReference>
<keyword evidence="5 7" id="KW-0460">Magnesium</keyword>
<dbReference type="NCBIfam" id="TIGR01693">
    <property type="entry name" value="UTase_glnD"/>
    <property type="match status" value="1"/>
</dbReference>
<dbReference type="InterPro" id="IPR043519">
    <property type="entry name" value="NT_sf"/>
</dbReference>
<dbReference type="CDD" id="cd00077">
    <property type="entry name" value="HDc"/>
    <property type="match status" value="1"/>
</dbReference>
<feature type="domain" description="ACT" evidence="8">
    <location>
        <begin position="815"/>
        <end position="883"/>
    </location>
</feature>
<dbReference type="GO" id="GO:0006808">
    <property type="term" value="P:regulation of nitrogen utilization"/>
    <property type="evidence" value="ECO:0007669"/>
    <property type="project" value="UniProtKB-UniRule"/>
</dbReference>
<sequence length="883" mass="100099">MLLEDQKSQVNKGNAPEKSNIATLRHYLKDGFLALKTDFLKAPNNTRLFKQHCKLIDRLLVNIWEQANLDKRCCLIAVGGYGRGELYPYSDIDLLILIPESDDLQANANINAKLEALVGLLWDIGLNVGHSVRSLSECIHEAKKDITVQTNLIESRLITGEAKFYQEFLDEINHTLSNPAAIASFFVAKLKEQNNRHAKFNDTAYNLEPNIKESPGGLRDLHMILWIAQSLNMASARPSAANNIWTLLTKQNVISALEARQIQQHQSNLQLLRIRLHFISKRREDRLLFDFQNELADSLGYVNTPRKRASEQLMQSYYRSVKFVSLMNEILLKSFQQMIAINPPIIKSINTHFESHDQLLEAKTAGLLQQHPSAIFEAFLLLQQHPELDGMGATLLRNMQRVKRLVNRDFRQNSANKKLFIEIISQPSGVNHALRAMNRYGILGSYIPAFGKIIGQMQHDLFHVYTVDEHILNVLANLRRFAKPELKHEFPLCSRLFAEFDAPHLLYLAALFHDIAKGRGGDHSTLGTVDATKFCKLHGLSKADSAFVAWLVAAHLQMSSTAQKSDLSDPSVIETFSRFVQNERRLVALYLLTVADIRGTSPLVWNAWKARLLESLFNATKHALTNQLLYVQQAIATRKSEAAERLNKFGLSKHSYEHLWEKFGSNYFIRHESDEIAWHSRLLTPHLNTTQAIVRARLSPSGDGIQVMIYSKDQNDLFARICNFFDRMGYNIVEAKIYTTDHAYALDSFIVLDQSGKSVSYSGLLKFIEVELTQKLDKTQPLESPLKGRISRQVKHMPILAQVTITQEADNNNHKLEIIANDRPGLLASLAHQLLVLEVELHNAKINTLGNRAEDTFLISANKGQKLDALRIIALKEAIISEI</sequence>
<dbReference type="InterPro" id="IPR003607">
    <property type="entry name" value="HD/PDEase_dom"/>
</dbReference>
<dbReference type="HOGENOM" id="CLU_012833_0_0_4"/>
<dbReference type="PANTHER" id="PTHR47320">
    <property type="entry name" value="BIFUNCTIONAL URIDYLYLTRANSFERASE/URIDYLYL-REMOVING ENZYME"/>
    <property type="match status" value="1"/>
</dbReference>
<evidence type="ECO:0000313" key="10">
    <source>
        <dbReference type="EMBL" id="ADI29692.1"/>
    </source>
</evidence>
<dbReference type="CDD" id="cd04900">
    <property type="entry name" value="ACT_UUR-like_1"/>
    <property type="match status" value="1"/>
</dbReference>
<dbReference type="AlphaFoldDB" id="D7DI07"/>
<dbReference type="InterPro" id="IPR002912">
    <property type="entry name" value="ACT_dom"/>
</dbReference>
<organism evidence="10 11">
    <name type="scientific">Methylotenera versatilis (strain 301)</name>
    <dbReference type="NCBI Taxonomy" id="666681"/>
    <lineage>
        <taxon>Bacteria</taxon>
        <taxon>Pseudomonadati</taxon>
        <taxon>Pseudomonadota</taxon>
        <taxon>Betaproteobacteria</taxon>
        <taxon>Nitrosomonadales</taxon>
        <taxon>Methylophilaceae</taxon>
        <taxon>Methylotenera</taxon>
    </lineage>
</organism>
<comment type="cofactor">
    <cofactor evidence="7">
        <name>Mg(2+)</name>
        <dbReference type="ChEBI" id="CHEBI:18420"/>
    </cofactor>
</comment>
<dbReference type="SUPFAM" id="SSF81301">
    <property type="entry name" value="Nucleotidyltransferase"/>
    <property type="match status" value="1"/>
</dbReference>